<organism evidence="1 2">
    <name type="scientific">Mucilaginibacter xinganensis</name>
    <dbReference type="NCBI Taxonomy" id="1234841"/>
    <lineage>
        <taxon>Bacteria</taxon>
        <taxon>Pseudomonadati</taxon>
        <taxon>Bacteroidota</taxon>
        <taxon>Sphingobacteriia</taxon>
        <taxon>Sphingobacteriales</taxon>
        <taxon>Sphingobacteriaceae</taxon>
        <taxon>Mucilaginibacter</taxon>
    </lineage>
</organism>
<sequence length="69" mass="8349">MTTVLLLYPIPNKLQYNRGRRQVVSFKAFNNWLHTLQGFLLYTRHFHTYKPFIKFFAIPKLAAYKFLLI</sequence>
<evidence type="ECO:0000313" key="2">
    <source>
        <dbReference type="Proteomes" id="UP000215002"/>
    </source>
</evidence>
<keyword evidence="2" id="KW-1185">Reference proteome</keyword>
<protein>
    <submittedName>
        <fullName evidence="1">Uncharacterized protein</fullName>
    </submittedName>
</protein>
<dbReference type="AlphaFoldDB" id="A0A223P0N3"/>
<evidence type="ECO:0000313" key="1">
    <source>
        <dbReference type="EMBL" id="ASU35646.1"/>
    </source>
</evidence>
<dbReference type="Proteomes" id="UP000215002">
    <property type="component" value="Chromosome"/>
</dbReference>
<accession>A0A223P0N3</accession>
<dbReference type="EMBL" id="CP022743">
    <property type="protein sequence ID" value="ASU35646.1"/>
    <property type="molecule type" value="Genomic_DNA"/>
</dbReference>
<dbReference type="KEGG" id="muc:MuYL_3761"/>
<reference evidence="1 2" key="1">
    <citation type="submission" date="2017-08" db="EMBL/GenBank/DDBJ databases">
        <title>Complete genome sequence of Mucilaginibacter sp. strain BJC16-A31.</title>
        <authorList>
            <consortium name="Henan University of Science and Technology"/>
            <person name="You X."/>
        </authorList>
    </citation>
    <scope>NUCLEOTIDE SEQUENCE [LARGE SCALE GENOMIC DNA]</scope>
    <source>
        <strain evidence="1 2">BJC16-A31</strain>
    </source>
</reference>
<name>A0A223P0N3_9SPHI</name>
<gene>
    <name evidence="1" type="ORF">MuYL_3761</name>
</gene>
<proteinExistence type="predicted"/>